<dbReference type="PANTHER" id="PTHR37291">
    <property type="entry name" value="5-METHYLCYTOSINE-SPECIFIC RESTRICTION ENZYME B"/>
    <property type="match status" value="1"/>
</dbReference>
<dbReference type="GO" id="GO:0016887">
    <property type="term" value="F:ATP hydrolysis activity"/>
    <property type="evidence" value="ECO:0007669"/>
    <property type="project" value="InterPro"/>
</dbReference>
<name>A0A1G5ECJ9_9FIRM</name>
<dbReference type="PANTHER" id="PTHR37291:SF1">
    <property type="entry name" value="TYPE IV METHYL-DIRECTED RESTRICTION ENZYME ECOKMCRB SUBUNIT"/>
    <property type="match status" value="1"/>
</dbReference>
<protein>
    <submittedName>
        <fullName evidence="2">5-methylcytosine-specific restriction enzyme B</fullName>
    </submittedName>
</protein>
<dbReference type="CDD" id="cd00009">
    <property type="entry name" value="AAA"/>
    <property type="match status" value="1"/>
</dbReference>
<dbReference type="STRING" id="1120976.SAMN03080606_01111"/>
<dbReference type="OrthoDB" id="9781481at2"/>
<feature type="domain" description="ATPase dynein-related AAA" evidence="1">
    <location>
        <begin position="660"/>
        <end position="809"/>
    </location>
</feature>
<dbReference type="InterPro" id="IPR011704">
    <property type="entry name" value="ATPase_dyneun-rel_AAA"/>
</dbReference>
<dbReference type="InterPro" id="IPR027417">
    <property type="entry name" value="P-loop_NTPase"/>
</dbReference>
<dbReference type="Pfam" id="PF07728">
    <property type="entry name" value="AAA_5"/>
    <property type="match status" value="1"/>
</dbReference>
<sequence>MGRELFEKWLKDNKNLAEGTRKSYGSAITAVSTWAMSEKIIQQDIYEINNSKVLSRVCDLLDSSELYNEKNISCNRRWSSALLLYKQFIECNILANRNNTNDFVEENVMKENDLKEEFAEWMSKQVQKNGRPYSQVTIKGYIYTLSKACSEIENLTLDNSDLFTIDSFNQFTKIEELIRENKDFPRVNKKYGNNQLSAVMAKYSEFLMERTSTSIVAWFVGAVINDVDQTQRFVDEGIWENGYDDKYTELVNSIKPGDRIAIKASYTRKNNLPFDNQGHSVSVMGIKSIGVVTNNSNDGHKIFVKWELVNPLREWYFFTSRNTIWRIDEKDGWMYKSLIDFTFNKGNQDIDRFLNDPYWKDKYGGLESNKYEWTEFYEETAKALLKYKDKRSELMSGINGIFNKIDMNNPLMKKSSDGTEEVLTDVCPFTVFGLFNKGITNQNRILIMKEMSEFLGVEEEVPTSFDGIPVLNNMKSWFFGDENHREENDIDNLWQLFEYAINLAENYTVENKSSFIEIYDKVIKQHGIQWNITFGLYWIRPWDYLTLDNNTRTSLVEKLKIKVPRNSQKKMCAGADYIALVELMKEKFNEEDYPVHSFPELSYKAWSGKIEIKTGITPPQIELPPQEEYKPYTKADFLSQVFITEETYETIKSLLIRKKNLILQGAPGVGKTFAAKRLAYSMMGKEDASRIKMLQFHQSYAYEDFIIGYRPNGMGFELKEGPFYQFCKLASENPDEDYYFIIDEINRGNMSKVFGELMMLIESDKRGEELTLTYSDSPFYVPENLYIIGMMNTADRSLAIIDYALRRRFCFFELEPAFETEAFKNHLIEQGASEELVNKIKTKIGSINLEIVKDVNLGKGFRIGHSYFCNFINSDKWYEDVIKYEIQPLIREYWFDEEEKAKNYVDELLR</sequence>
<gene>
    <name evidence="2" type="ORF">SAMN03080606_01111</name>
</gene>
<dbReference type="EMBL" id="FMUS01000005">
    <property type="protein sequence ID" value="SCY24420.1"/>
    <property type="molecule type" value="Genomic_DNA"/>
</dbReference>
<proteinExistence type="predicted"/>
<dbReference type="InterPro" id="IPR052934">
    <property type="entry name" value="Methyl-DNA_Rec/Restrict_Enz"/>
</dbReference>
<keyword evidence="3" id="KW-1185">Reference proteome</keyword>
<evidence type="ECO:0000313" key="2">
    <source>
        <dbReference type="EMBL" id="SCY24420.1"/>
    </source>
</evidence>
<reference evidence="2 3" key="1">
    <citation type="submission" date="2016-10" db="EMBL/GenBank/DDBJ databases">
        <authorList>
            <person name="de Groot N.N."/>
        </authorList>
    </citation>
    <scope>NUCLEOTIDE SEQUENCE [LARGE SCALE GENOMIC DNA]</scope>
    <source>
        <strain evidence="2 3">DSM 18978</strain>
    </source>
</reference>
<dbReference type="Gene3D" id="3.40.50.300">
    <property type="entry name" value="P-loop containing nucleotide triphosphate hydrolases"/>
    <property type="match status" value="1"/>
</dbReference>
<dbReference type="RefSeq" id="WP_091540938.1">
    <property type="nucleotide sequence ID" value="NZ_FMUS01000005.1"/>
</dbReference>
<dbReference type="Proteomes" id="UP000198636">
    <property type="component" value="Unassembled WGS sequence"/>
</dbReference>
<evidence type="ECO:0000313" key="3">
    <source>
        <dbReference type="Proteomes" id="UP000198636"/>
    </source>
</evidence>
<evidence type="ECO:0000259" key="1">
    <source>
        <dbReference type="Pfam" id="PF07728"/>
    </source>
</evidence>
<accession>A0A1G5ECJ9</accession>
<dbReference type="AlphaFoldDB" id="A0A1G5ECJ9"/>
<dbReference type="SUPFAM" id="SSF52540">
    <property type="entry name" value="P-loop containing nucleoside triphosphate hydrolases"/>
    <property type="match status" value="1"/>
</dbReference>
<dbReference type="GO" id="GO:0005524">
    <property type="term" value="F:ATP binding"/>
    <property type="evidence" value="ECO:0007669"/>
    <property type="project" value="InterPro"/>
</dbReference>
<organism evidence="2 3">
    <name type="scientific">Alkaliphilus peptidifermentans DSM 18978</name>
    <dbReference type="NCBI Taxonomy" id="1120976"/>
    <lineage>
        <taxon>Bacteria</taxon>
        <taxon>Bacillati</taxon>
        <taxon>Bacillota</taxon>
        <taxon>Clostridia</taxon>
        <taxon>Peptostreptococcales</taxon>
        <taxon>Natronincolaceae</taxon>
        <taxon>Alkaliphilus</taxon>
    </lineage>
</organism>